<protein>
    <recommendedName>
        <fullName evidence="3">F-box domain-containing protein</fullName>
    </recommendedName>
</protein>
<feature type="non-terminal residue" evidence="1">
    <location>
        <position position="483"/>
    </location>
</feature>
<dbReference type="Gene3D" id="3.80.10.10">
    <property type="entry name" value="Ribonuclease Inhibitor"/>
    <property type="match status" value="1"/>
</dbReference>
<keyword evidence="2" id="KW-1185">Reference proteome</keyword>
<dbReference type="InterPro" id="IPR036047">
    <property type="entry name" value="F-box-like_dom_sf"/>
</dbReference>
<dbReference type="SUPFAM" id="SSF52047">
    <property type="entry name" value="RNI-like"/>
    <property type="match status" value="1"/>
</dbReference>
<dbReference type="SUPFAM" id="SSF81383">
    <property type="entry name" value="F-box domain"/>
    <property type="match status" value="1"/>
</dbReference>
<dbReference type="OrthoDB" id="2984528at2759"/>
<proteinExistence type="predicted"/>
<dbReference type="Proteomes" id="UP000054166">
    <property type="component" value="Unassembled WGS sequence"/>
</dbReference>
<evidence type="ECO:0008006" key="3">
    <source>
        <dbReference type="Google" id="ProtNLM"/>
    </source>
</evidence>
<evidence type="ECO:0000313" key="1">
    <source>
        <dbReference type="EMBL" id="KIM73896.1"/>
    </source>
</evidence>
<dbReference type="InterPro" id="IPR032675">
    <property type="entry name" value="LRR_dom_sf"/>
</dbReference>
<accession>A0A0C3F1Q5</accession>
<dbReference type="AlphaFoldDB" id="A0A0C3F1Q5"/>
<name>A0A0C3F1Q5_PILCF</name>
<dbReference type="EMBL" id="KN833071">
    <property type="protein sequence ID" value="KIM73896.1"/>
    <property type="molecule type" value="Genomic_DNA"/>
</dbReference>
<reference evidence="2" key="2">
    <citation type="submission" date="2015-01" db="EMBL/GenBank/DDBJ databases">
        <title>Evolutionary Origins and Diversification of the Mycorrhizal Mutualists.</title>
        <authorList>
            <consortium name="DOE Joint Genome Institute"/>
            <consortium name="Mycorrhizal Genomics Consortium"/>
            <person name="Kohler A."/>
            <person name="Kuo A."/>
            <person name="Nagy L.G."/>
            <person name="Floudas D."/>
            <person name="Copeland A."/>
            <person name="Barry K.W."/>
            <person name="Cichocki N."/>
            <person name="Veneault-Fourrey C."/>
            <person name="LaButti K."/>
            <person name="Lindquist E.A."/>
            <person name="Lipzen A."/>
            <person name="Lundell T."/>
            <person name="Morin E."/>
            <person name="Murat C."/>
            <person name="Riley R."/>
            <person name="Ohm R."/>
            <person name="Sun H."/>
            <person name="Tunlid A."/>
            <person name="Henrissat B."/>
            <person name="Grigoriev I.V."/>
            <person name="Hibbett D.S."/>
            <person name="Martin F."/>
        </authorList>
    </citation>
    <scope>NUCLEOTIDE SEQUENCE [LARGE SCALE GENOMIC DNA]</scope>
    <source>
        <strain evidence="2">F 1598</strain>
    </source>
</reference>
<gene>
    <name evidence="1" type="ORF">PILCRDRAFT_828716</name>
</gene>
<organism evidence="1 2">
    <name type="scientific">Piloderma croceum (strain F 1598)</name>
    <dbReference type="NCBI Taxonomy" id="765440"/>
    <lineage>
        <taxon>Eukaryota</taxon>
        <taxon>Fungi</taxon>
        <taxon>Dikarya</taxon>
        <taxon>Basidiomycota</taxon>
        <taxon>Agaricomycotina</taxon>
        <taxon>Agaricomycetes</taxon>
        <taxon>Agaricomycetidae</taxon>
        <taxon>Atheliales</taxon>
        <taxon>Atheliaceae</taxon>
        <taxon>Piloderma</taxon>
    </lineage>
</organism>
<reference evidence="1 2" key="1">
    <citation type="submission" date="2014-04" db="EMBL/GenBank/DDBJ databases">
        <authorList>
            <consortium name="DOE Joint Genome Institute"/>
            <person name="Kuo A."/>
            <person name="Tarkka M."/>
            <person name="Buscot F."/>
            <person name="Kohler A."/>
            <person name="Nagy L.G."/>
            <person name="Floudas D."/>
            <person name="Copeland A."/>
            <person name="Barry K.W."/>
            <person name="Cichocki N."/>
            <person name="Veneault-Fourrey C."/>
            <person name="LaButti K."/>
            <person name="Lindquist E.A."/>
            <person name="Lipzen A."/>
            <person name="Lundell T."/>
            <person name="Morin E."/>
            <person name="Murat C."/>
            <person name="Sun H."/>
            <person name="Tunlid A."/>
            <person name="Henrissat B."/>
            <person name="Grigoriev I.V."/>
            <person name="Hibbett D.S."/>
            <person name="Martin F."/>
            <person name="Nordberg H.P."/>
            <person name="Cantor M.N."/>
            <person name="Hua S.X."/>
        </authorList>
    </citation>
    <scope>NUCLEOTIDE SEQUENCE [LARGE SCALE GENOMIC DNA]</scope>
    <source>
        <strain evidence="1 2">F 1598</strain>
    </source>
</reference>
<dbReference type="InParanoid" id="A0A0C3F1Q5"/>
<evidence type="ECO:0000313" key="2">
    <source>
        <dbReference type="Proteomes" id="UP000054166"/>
    </source>
</evidence>
<sequence>MDIIHPDLVPPGLELPPNYSNPACSAYEPRLPMDLWPNVISQLPFTGLEAATLVCQYFRKLAQPLLFQTLTVKPFTFNPKTMKISPQPDSYLKWISAKLSFCCTPRIAASVRTCDVGPQDLFTDKEGESEDPGRSMIDEVFEALVKFKSLTHLILAKVVLTDTNLAQLSRLSICPSLTLMHCTSSAPAPLRLAVKTLIFRNDAAEAGLDTLLLSMVNPNEIEVFSLVGDTAKMLLPQLPHNAVFSNLHTLCYDYSIATSLPLQPFLSRCHALEEIHFAPPTNVVEMPMSQMLDPSDLPSLHVYHGPDFGAHTFTTGRPIFHVRFWGCDLWGGSRSLDQLVPYWQELQLSSELESLEFSVNRISKVFLEQIFYLFPHLKALGIVVDANEYGIYGIYTREVLMDTLSSIHLPPEIEYLSIAKYYPWGHEDTPLKDLVRMKEYLAVYPALRYVAFSGEDFSWRFDPVTGQAVDAPRIIDDWRGAHL</sequence>
<dbReference type="HOGENOM" id="CLU_566334_0_0_1"/>